<organism evidence="2 3">
    <name type="scientific">Haematococcus lacustris</name>
    <name type="common">Green alga</name>
    <name type="synonym">Haematococcus pluvialis</name>
    <dbReference type="NCBI Taxonomy" id="44745"/>
    <lineage>
        <taxon>Eukaryota</taxon>
        <taxon>Viridiplantae</taxon>
        <taxon>Chlorophyta</taxon>
        <taxon>core chlorophytes</taxon>
        <taxon>Chlorophyceae</taxon>
        <taxon>CS clade</taxon>
        <taxon>Chlamydomonadales</taxon>
        <taxon>Haematococcaceae</taxon>
        <taxon>Haematococcus</taxon>
    </lineage>
</organism>
<evidence type="ECO:0000313" key="3">
    <source>
        <dbReference type="Proteomes" id="UP000485058"/>
    </source>
</evidence>
<dbReference type="EMBL" id="BLLF01000312">
    <property type="protein sequence ID" value="GFH10396.1"/>
    <property type="molecule type" value="Genomic_DNA"/>
</dbReference>
<feature type="region of interest" description="Disordered" evidence="1">
    <location>
        <begin position="1"/>
        <end position="51"/>
    </location>
</feature>
<evidence type="ECO:0000256" key="1">
    <source>
        <dbReference type="SAM" id="MobiDB-lite"/>
    </source>
</evidence>
<name>A0A699YTW1_HAELA</name>
<keyword evidence="3" id="KW-1185">Reference proteome</keyword>
<sequence>MASASLPSRSTGLAAAGSGSTSSSSSSGSLGGQLGQQAAGGGAPSSPEELQVVVDDLRAEIAYSRAILQQMRAGSKAAGAGTSSIA</sequence>
<accession>A0A699YTW1</accession>
<proteinExistence type="predicted"/>
<evidence type="ECO:0000313" key="2">
    <source>
        <dbReference type="EMBL" id="GFH10396.1"/>
    </source>
</evidence>
<gene>
    <name evidence="2" type="ORF">HaLaN_05703</name>
</gene>
<feature type="compositionally biased region" description="Gly residues" evidence="1">
    <location>
        <begin position="29"/>
        <end position="43"/>
    </location>
</feature>
<feature type="compositionally biased region" description="Low complexity" evidence="1">
    <location>
        <begin position="10"/>
        <end position="28"/>
    </location>
</feature>
<comment type="caution">
    <text evidence="2">The sequence shown here is derived from an EMBL/GenBank/DDBJ whole genome shotgun (WGS) entry which is preliminary data.</text>
</comment>
<dbReference type="Proteomes" id="UP000485058">
    <property type="component" value="Unassembled WGS sequence"/>
</dbReference>
<dbReference type="AlphaFoldDB" id="A0A699YTW1"/>
<protein>
    <submittedName>
        <fullName evidence="2">Uncharacterized protein</fullName>
    </submittedName>
</protein>
<reference evidence="2 3" key="1">
    <citation type="submission" date="2020-02" db="EMBL/GenBank/DDBJ databases">
        <title>Draft genome sequence of Haematococcus lacustris strain NIES-144.</title>
        <authorList>
            <person name="Morimoto D."/>
            <person name="Nakagawa S."/>
            <person name="Yoshida T."/>
            <person name="Sawayama S."/>
        </authorList>
    </citation>
    <scope>NUCLEOTIDE SEQUENCE [LARGE SCALE GENOMIC DNA]</scope>
    <source>
        <strain evidence="2 3">NIES-144</strain>
    </source>
</reference>